<evidence type="ECO:0000256" key="5">
    <source>
        <dbReference type="SAM" id="MobiDB-lite"/>
    </source>
</evidence>
<dbReference type="AlphaFoldDB" id="A0A1L6J5T5"/>
<dbReference type="STRING" id="93064.BRX40_01755"/>
<dbReference type="InterPro" id="IPR026264">
    <property type="entry name" value="VirB8/PtlE"/>
</dbReference>
<reference evidence="10" key="2">
    <citation type="submission" date="2016-12" db="EMBL/GenBank/DDBJ databases">
        <title>Whole genome sequencing of Sphingomonas sp. ABOJV.</title>
        <authorList>
            <person name="Conlan S."/>
            <person name="Thomas P.J."/>
            <person name="Mullikin J."/>
            <person name="Palmore T.N."/>
            <person name="Frank K.M."/>
            <person name="Segre J.A."/>
        </authorList>
    </citation>
    <scope>NUCLEOTIDE SEQUENCE [LARGE SCALE GENOMIC DNA]</scope>
    <source>
        <strain evidence="10">ABOJV</strain>
    </source>
</reference>
<accession>A0A1L6J5T5</accession>
<evidence type="ECO:0000313" key="8">
    <source>
        <dbReference type="EMBL" id="APR51321.1"/>
    </source>
</evidence>
<feature type="domain" description="Bacterial virulence protein VirB8" evidence="7">
    <location>
        <begin position="16"/>
        <end position="224"/>
    </location>
</feature>
<dbReference type="SUPFAM" id="SSF54427">
    <property type="entry name" value="NTF2-like"/>
    <property type="match status" value="1"/>
</dbReference>
<sequence>MKPDHPKTREAYFREASSWAQDQNESLRVSRRVAWIIAGVLAIIAICEAFALLFLTPLKTVEPYTLMVDKQTGYVQALQPLEPARITGDAALTQSFLVQYVIARESFDINVLQTNYRKVALWSADGARSQYITAMQPTFPDSPLNRYPRSTIVETQVKSVTPLGQGAAMVRYDTRRIDLGGQVRLLGSWVAVIRYRFSGEPMRVEDRYINPLGFQVTRYRRDAEALPSEPAPLPSPAPIAASGARP</sequence>
<reference evidence="8" key="1">
    <citation type="submission" date="2016-12" db="EMBL/GenBank/DDBJ databases">
        <title>Whole genome sequencing of Sphingomonas koreensis.</title>
        <authorList>
            <person name="Conlan S."/>
            <person name="Thomas P.J."/>
            <person name="Mullikin J."/>
            <person name="Palmore T.N."/>
            <person name="Frank K.M."/>
            <person name="Segre J.A."/>
        </authorList>
    </citation>
    <scope>NUCLEOTIDE SEQUENCE</scope>
    <source>
        <strain evidence="8">ABOJV</strain>
    </source>
</reference>
<gene>
    <name evidence="8" type="ORF">BRX40_01755</name>
    <name evidence="9" type="ORF">CA257_05360</name>
</gene>
<comment type="subcellular location">
    <subcellularLocation>
        <location evidence="1">Membrane</location>
        <topology evidence="1">Single-pass membrane protein</topology>
    </subcellularLocation>
</comment>
<evidence type="ECO:0000256" key="1">
    <source>
        <dbReference type="ARBA" id="ARBA00004167"/>
    </source>
</evidence>
<evidence type="ECO:0000313" key="9">
    <source>
        <dbReference type="EMBL" id="RSV05398.1"/>
    </source>
</evidence>
<proteinExistence type="predicted"/>
<evidence type="ECO:0000259" key="7">
    <source>
        <dbReference type="Pfam" id="PF04335"/>
    </source>
</evidence>
<dbReference type="EMBL" id="CP018820">
    <property type="protein sequence ID" value="APR51321.1"/>
    <property type="molecule type" value="Genomic_DNA"/>
</dbReference>
<dbReference type="InterPro" id="IPR032710">
    <property type="entry name" value="NTF2-like_dom_sf"/>
</dbReference>
<keyword evidence="2 6" id="KW-0812">Transmembrane</keyword>
<dbReference type="GO" id="GO:0016020">
    <property type="term" value="C:membrane"/>
    <property type="evidence" value="ECO:0007669"/>
    <property type="project" value="UniProtKB-SubCell"/>
</dbReference>
<organism evidence="8 10">
    <name type="scientific">Sphingomonas koreensis</name>
    <dbReference type="NCBI Taxonomy" id="93064"/>
    <lineage>
        <taxon>Bacteria</taxon>
        <taxon>Pseudomonadati</taxon>
        <taxon>Pseudomonadota</taxon>
        <taxon>Alphaproteobacteria</taxon>
        <taxon>Sphingomonadales</taxon>
        <taxon>Sphingomonadaceae</taxon>
        <taxon>Sphingomonas</taxon>
    </lineage>
</organism>
<dbReference type="GeneID" id="44131274"/>
<dbReference type="GO" id="GO:0030255">
    <property type="term" value="P:protein secretion by the type IV secretion system"/>
    <property type="evidence" value="ECO:0007669"/>
    <property type="project" value="InterPro"/>
</dbReference>
<evidence type="ECO:0000313" key="11">
    <source>
        <dbReference type="Proteomes" id="UP000286681"/>
    </source>
</evidence>
<dbReference type="PIRSF" id="PIRSF003299">
    <property type="entry name" value="VirB8_PtlE"/>
    <property type="match status" value="1"/>
</dbReference>
<reference evidence="9 11" key="3">
    <citation type="submission" date="2018-07" db="EMBL/GenBank/DDBJ databases">
        <title>Genomic and Epidemiologic Investigation of an Indolent Hospital Outbreak.</title>
        <authorList>
            <person name="Johnson R.C."/>
            <person name="Deming C."/>
            <person name="Conlan S."/>
            <person name="Zellmer C.J."/>
            <person name="Michelin A.V."/>
            <person name="Lee-Lin S."/>
            <person name="Thomas P.J."/>
            <person name="Park M."/>
            <person name="Weingarten R.A."/>
            <person name="Less J."/>
            <person name="Dekker J.P."/>
            <person name="Frank K.M."/>
            <person name="Musser K.A."/>
            <person name="Mcquiston J.R."/>
            <person name="Henderson D.K."/>
            <person name="Lau A.F."/>
            <person name="Palmore T.N."/>
            <person name="Segre J.A."/>
        </authorList>
    </citation>
    <scope>NUCLEOTIDE SEQUENCE [LARGE SCALE GENOMIC DNA]</scope>
    <source>
        <strain evidence="9 11">SK-NIH.Env10_0317</strain>
    </source>
</reference>
<dbReference type="KEGG" id="skr:BRX40_01755"/>
<evidence type="ECO:0000256" key="3">
    <source>
        <dbReference type="ARBA" id="ARBA00022989"/>
    </source>
</evidence>
<dbReference type="OrthoDB" id="7366154at2"/>
<dbReference type="Gene3D" id="3.10.450.230">
    <property type="entry name" value="VirB8 protein"/>
    <property type="match status" value="1"/>
</dbReference>
<evidence type="ECO:0000256" key="6">
    <source>
        <dbReference type="SAM" id="Phobius"/>
    </source>
</evidence>
<protein>
    <recommendedName>
        <fullName evidence="7">Bacterial virulence protein VirB8 domain-containing protein</fullName>
    </recommendedName>
</protein>
<dbReference type="EMBL" id="QQWO01000004">
    <property type="protein sequence ID" value="RSV05398.1"/>
    <property type="molecule type" value="Genomic_DNA"/>
</dbReference>
<feature type="region of interest" description="Disordered" evidence="5">
    <location>
        <begin position="223"/>
        <end position="246"/>
    </location>
</feature>
<evidence type="ECO:0000256" key="4">
    <source>
        <dbReference type="ARBA" id="ARBA00023136"/>
    </source>
</evidence>
<dbReference type="Pfam" id="PF04335">
    <property type="entry name" value="VirB8"/>
    <property type="match status" value="1"/>
</dbReference>
<dbReference type="CDD" id="cd16424">
    <property type="entry name" value="VirB8"/>
    <property type="match status" value="1"/>
</dbReference>
<name>A0A1L6J5T5_9SPHN</name>
<keyword evidence="3 6" id="KW-1133">Transmembrane helix</keyword>
<feature type="transmembrane region" description="Helical" evidence="6">
    <location>
        <begin position="33"/>
        <end position="55"/>
    </location>
</feature>
<dbReference type="Proteomes" id="UP000185161">
    <property type="component" value="Chromosome"/>
</dbReference>
<keyword evidence="10" id="KW-1185">Reference proteome</keyword>
<dbReference type="RefSeq" id="WP_075150470.1">
    <property type="nucleotide sequence ID" value="NZ_CP018820.1"/>
</dbReference>
<evidence type="ECO:0000313" key="10">
    <source>
        <dbReference type="Proteomes" id="UP000185161"/>
    </source>
</evidence>
<dbReference type="Proteomes" id="UP000286681">
    <property type="component" value="Unassembled WGS sequence"/>
</dbReference>
<evidence type="ECO:0000256" key="2">
    <source>
        <dbReference type="ARBA" id="ARBA00022692"/>
    </source>
</evidence>
<keyword evidence="4 6" id="KW-0472">Membrane</keyword>
<dbReference type="InterPro" id="IPR007430">
    <property type="entry name" value="VirB8"/>
</dbReference>